<feature type="signal peptide" evidence="3">
    <location>
        <begin position="1"/>
        <end position="33"/>
    </location>
</feature>
<dbReference type="Proteomes" id="UP000887574">
    <property type="component" value="Unplaced"/>
</dbReference>
<evidence type="ECO:0000256" key="3">
    <source>
        <dbReference type="SAM" id="SignalP"/>
    </source>
</evidence>
<sequence length="529" mass="59436">MHLVCCPGYTRYSSICYYCKVLFLLVCLWVVECSKTGEENTPLRLSSCDSTSNVRKITSNHPTQGLLTSLESGLVIHLIFLDLDLDDVFSKSDNTSEKDYVVEKFARAYARHATTCRSFVCVFFVKVTKRDMSLRLKPHQAPPSFYYDPNNRFRKDCGGTESDVEALSGQITSPGFPYTYPAIHEVAESSARKFSTKSSPEIKYCGGHLYYNEEGMKSYLSTSNRVLIRFVTKDNPSSDQVEIYEQEGTPIGFRLLWTEIDSLVVNPNSNDIPGNCPEFLYDGHNICAERTRLCINKTLQCDGISNCAENDNSDEFYCYPQNPLTLAGVATALCLFLLLLAVILFTYRTHLRYKRKQKHRQIESTRREYSEKMAAVSAAAKSTSTNTSVTLAQKQKLVKAPVKPQRNASDNGKIGSVISKQQLQQRTASVSSNTSSSIVKPKTTSVCTLKASPQLSVYSRLDVSNGLQNSRLNQESEPAVWQMAPQRQIFQEGFRQTGAEQKNTKKQGKKNRKNWLLATTKMHSLSPSL</sequence>
<dbReference type="InterPro" id="IPR002172">
    <property type="entry name" value="LDrepeatLR_classA_rpt"/>
</dbReference>
<accession>A0A915E6L2</accession>
<feature type="transmembrane region" description="Helical" evidence="2">
    <location>
        <begin position="324"/>
        <end position="347"/>
    </location>
</feature>
<dbReference type="InterPro" id="IPR035914">
    <property type="entry name" value="Sperma_CUB_dom_sf"/>
</dbReference>
<keyword evidence="2" id="KW-0472">Membrane</keyword>
<keyword evidence="2" id="KW-1133">Transmembrane helix</keyword>
<reference evidence="5" key="1">
    <citation type="submission" date="2022-11" db="UniProtKB">
        <authorList>
            <consortium name="WormBaseParasite"/>
        </authorList>
    </citation>
    <scope>IDENTIFICATION</scope>
</reference>
<name>A0A915E6L2_9BILA</name>
<evidence type="ECO:0000313" key="4">
    <source>
        <dbReference type="Proteomes" id="UP000887574"/>
    </source>
</evidence>
<dbReference type="CDD" id="cd00112">
    <property type="entry name" value="LDLa"/>
    <property type="match status" value="1"/>
</dbReference>
<keyword evidence="4" id="KW-1185">Reference proteome</keyword>
<keyword evidence="1" id="KW-1015">Disulfide bond</keyword>
<feature type="chain" id="PRO_5037642538" evidence="3">
    <location>
        <begin position="34"/>
        <end position="529"/>
    </location>
</feature>
<dbReference type="AlphaFoldDB" id="A0A915E6L2"/>
<protein>
    <submittedName>
        <fullName evidence="5">CUB domain-containing protein</fullName>
    </submittedName>
</protein>
<dbReference type="WBParaSite" id="jg26744">
    <property type="protein sequence ID" value="jg26744"/>
    <property type="gene ID" value="jg26744"/>
</dbReference>
<evidence type="ECO:0000256" key="2">
    <source>
        <dbReference type="SAM" id="Phobius"/>
    </source>
</evidence>
<keyword evidence="2" id="KW-0812">Transmembrane</keyword>
<dbReference type="PANTHER" id="PTHR47537">
    <property type="entry name" value="CUBILIN"/>
    <property type="match status" value="1"/>
</dbReference>
<evidence type="ECO:0000313" key="5">
    <source>
        <dbReference type="WBParaSite" id="jg26744"/>
    </source>
</evidence>
<dbReference type="InterPro" id="IPR053207">
    <property type="entry name" value="Non-NMDA_GluR_Accessory"/>
</dbReference>
<keyword evidence="3" id="KW-0732">Signal</keyword>
<dbReference type="SUPFAM" id="SSF49854">
    <property type="entry name" value="Spermadhesin, CUB domain"/>
    <property type="match status" value="1"/>
</dbReference>
<dbReference type="PANTHER" id="PTHR47537:SF2">
    <property type="entry name" value="CUBILIN"/>
    <property type="match status" value="1"/>
</dbReference>
<dbReference type="GO" id="GO:0005886">
    <property type="term" value="C:plasma membrane"/>
    <property type="evidence" value="ECO:0007669"/>
    <property type="project" value="TreeGrafter"/>
</dbReference>
<organism evidence="4 5">
    <name type="scientific">Ditylenchus dipsaci</name>
    <dbReference type="NCBI Taxonomy" id="166011"/>
    <lineage>
        <taxon>Eukaryota</taxon>
        <taxon>Metazoa</taxon>
        <taxon>Ecdysozoa</taxon>
        <taxon>Nematoda</taxon>
        <taxon>Chromadorea</taxon>
        <taxon>Rhabditida</taxon>
        <taxon>Tylenchina</taxon>
        <taxon>Tylenchomorpha</taxon>
        <taxon>Sphaerularioidea</taxon>
        <taxon>Anguinidae</taxon>
        <taxon>Anguininae</taxon>
        <taxon>Ditylenchus</taxon>
    </lineage>
</organism>
<proteinExistence type="predicted"/>
<evidence type="ECO:0000256" key="1">
    <source>
        <dbReference type="ARBA" id="ARBA00023157"/>
    </source>
</evidence>